<feature type="transmembrane region" description="Helical" evidence="10">
    <location>
        <begin position="61"/>
        <end position="87"/>
    </location>
</feature>
<evidence type="ECO:0000256" key="7">
    <source>
        <dbReference type="ARBA" id="ARBA00023170"/>
    </source>
</evidence>
<feature type="domain" description="G-protein coupled receptors family 1 profile" evidence="11">
    <location>
        <begin position="154"/>
        <end position="222"/>
    </location>
</feature>
<evidence type="ECO:0000256" key="6">
    <source>
        <dbReference type="ARBA" id="ARBA00023136"/>
    </source>
</evidence>
<evidence type="ECO:0000313" key="13">
    <source>
        <dbReference type="Proteomes" id="UP000230750"/>
    </source>
</evidence>
<gene>
    <name evidence="12" type="ORF">BSL78_04362</name>
</gene>
<dbReference type="SUPFAM" id="SSF81321">
    <property type="entry name" value="Family A G protein-coupled receptor-like"/>
    <property type="match status" value="1"/>
</dbReference>
<evidence type="ECO:0000313" key="12">
    <source>
        <dbReference type="EMBL" id="PIK58679.1"/>
    </source>
</evidence>
<evidence type="ECO:0000256" key="10">
    <source>
        <dbReference type="SAM" id="Phobius"/>
    </source>
</evidence>
<feature type="transmembrane region" description="Helical" evidence="10">
    <location>
        <begin position="23"/>
        <end position="49"/>
    </location>
</feature>
<keyword evidence="7 9" id="KW-0675">Receptor</keyword>
<dbReference type="AlphaFoldDB" id="A0A2G8LEJ0"/>
<comment type="similarity">
    <text evidence="9">Belongs to the G-protein coupled receptor 1 family.</text>
</comment>
<keyword evidence="6 10" id="KW-0472">Membrane</keyword>
<name>A0A2G8LEJ0_STIJA</name>
<evidence type="ECO:0000256" key="2">
    <source>
        <dbReference type="ARBA" id="ARBA00022475"/>
    </source>
</evidence>
<keyword evidence="13" id="KW-1185">Reference proteome</keyword>
<dbReference type="InterPro" id="IPR000276">
    <property type="entry name" value="GPCR_Rhodpsn"/>
</dbReference>
<keyword evidence="2" id="KW-1003">Cell membrane</keyword>
<evidence type="ECO:0000256" key="8">
    <source>
        <dbReference type="ARBA" id="ARBA00023224"/>
    </source>
</evidence>
<feature type="domain" description="G-protein coupled receptors family 1 profile" evidence="11">
    <location>
        <begin position="40"/>
        <end position="139"/>
    </location>
</feature>
<accession>A0A2G8LEJ0</accession>
<keyword evidence="5 9" id="KW-0297">G-protein coupled receptor</keyword>
<evidence type="ECO:0000256" key="5">
    <source>
        <dbReference type="ARBA" id="ARBA00023040"/>
    </source>
</evidence>
<dbReference type="GO" id="GO:0005886">
    <property type="term" value="C:plasma membrane"/>
    <property type="evidence" value="ECO:0007669"/>
    <property type="project" value="UniProtKB-SubCell"/>
</dbReference>
<dbReference type="InterPro" id="IPR017452">
    <property type="entry name" value="GPCR_Rhodpsn_7TM"/>
</dbReference>
<keyword evidence="8 9" id="KW-0807">Transducer</keyword>
<dbReference type="PROSITE" id="PS50262">
    <property type="entry name" value="G_PROTEIN_RECEP_F1_2"/>
    <property type="match status" value="2"/>
</dbReference>
<dbReference type="Pfam" id="PF00001">
    <property type="entry name" value="7tm_1"/>
    <property type="match status" value="2"/>
</dbReference>
<evidence type="ECO:0000256" key="9">
    <source>
        <dbReference type="RuleBase" id="RU000688"/>
    </source>
</evidence>
<feature type="transmembrane region" description="Helical" evidence="10">
    <location>
        <begin position="163"/>
        <end position="183"/>
    </location>
</feature>
<dbReference type="InterPro" id="IPR050569">
    <property type="entry name" value="TAAR"/>
</dbReference>
<dbReference type="GO" id="GO:0004930">
    <property type="term" value="F:G protein-coupled receptor activity"/>
    <property type="evidence" value="ECO:0007669"/>
    <property type="project" value="UniProtKB-KW"/>
</dbReference>
<reference evidence="12 13" key="1">
    <citation type="journal article" date="2017" name="PLoS Biol.">
        <title>The sea cucumber genome provides insights into morphological evolution and visceral regeneration.</title>
        <authorList>
            <person name="Zhang X."/>
            <person name="Sun L."/>
            <person name="Yuan J."/>
            <person name="Sun Y."/>
            <person name="Gao Y."/>
            <person name="Zhang L."/>
            <person name="Li S."/>
            <person name="Dai H."/>
            <person name="Hamel J.F."/>
            <person name="Liu C."/>
            <person name="Yu Y."/>
            <person name="Liu S."/>
            <person name="Lin W."/>
            <person name="Guo K."/>
            <person name="Jin S."/>
            <person name="Xu P."/>
            <person name="Storey K.B."/>
            <person name="Huan P."/>
            <person name="Zhang T."/>
            <person name="Zhou Y."/>
            <person name="Zhang J."/>
            <person name="Lin C."/>
            <person name="Li X."/>
            <person name="Xing L."/>
            <person name="Huo D."/>
            <person name="Sun M."/>
            <person name="Wang L."/>
            <person name="Mercier A."/>
            <person name="Li F."/>
            <person name="Yang H."/>
            <person name="Xiang J."/>
        </authorList>
    </citation>
    <scope>NUCLEOTIDE SEQUENCE [LARGE SCALE GENOMIC DNA]</scope>
    <source>
        <strain evidence="12">Shaxun</strain>
        <tissue evidence="12">Muscle</tissue>
    </source>
</reference>
<dbReference type="PANTHER" id="PTHR24249">
    <property type="entry name" value="HISTAMINE RECEPTOR-RELATED G-PROTEIN COUPLED RECEPTOR"/>
    <property type="match status" value="1"/>
</dbReference>
<organism evidence="12 13">
    <name type="scientific">Stichopus japonicus</name>
    <name type="common">Sea cucumber</name>
    <dbReference type="NCBI Taxonomy" id="307972"/>
    <lineage>
        <taxon>Eukaryota</taxon>
        <taxon>Metazoa</taxon>
        <taxon>Echinodermata</taxon>
        <taxon>Eleutherozoa</taxon>
        <taxon>Echinozoa</taxon>
        <taxon>Holothuroidea</taxon>
        <taxon>Aspidochirotacea</taxon>
        <taxon>Aspidochirotida</taxon>
        <taxon>Stichopodidae</taxon>
        <taxon>Apostichopus</taxon>
    </lineage>
</organism>
<protein>
    <submittedName>
        <fullName evidence="12">Putative alpha-2A adrenergic receptor-like</fullName>
    </submittedName>
</protein>
<comment type="caution">
    <text evidence="12">The sequence shown here is derived from an EMBL/GenBank/DDBJ whole genome shotgun (WGS) entry which is preliminary data.</text>
</comment>
<dbReference type="PRINTS" id="PR00237">
    <property type="entry name" value="GPCRRHODOPSN"/>
</dbReference>
<dbReference type="Gene3D" id="1.20.1070.10">
    <property type="entry name" value="Rhodopsin 7-helix transmembrane proteins"/>
    <property type="match status" value="2"/>
</dbReference>
<feature type="transmembrane region" description="Helical" evidence="10">
    <location>
        <begin position="99"/>
        <end position="120"/>
    </location>
</feature>
<dbReference type="STRING" id="307972.A0A2G8LEJ0"/>
<dbReference type="OrthoDB" id="6022667at2759"/>
<evidence type="ECO:0000256" key="4">
    <source>
        <dbReference type="ARBA" id="ARBA00022989"/>
    </source>
</evidence>
<evidence type="ECO:0000256" key="3">
    <source>
        <dbReference type="ARBA" id="ARBA00022692"/>
    </source>
</evidence>
<dbReference type="PROSITE" id="PS00237">
    <property type="entry name" value="G_PROTEIN_RECEP_F1_1"/>
    <property type="match status" value="1"/>
</dbReference>
<keyword evidence="4 10" id="KW-1133">Transmembrane helix</keyword>
<dbReference type="Proteomes" id="UP000230750">
    <property type="component" value="Unassembled WGS sequence"/>
</dbReference>
<sequence length="247" mass="28019">MNETNVSDVGLLQWELRLDTIPFILYIFCHFVIMFLSILGNVVVIITAFGSKVEQSPNTVFMGSLGVADLLTGMFALPSTLLLRVVVSPFTCAAFIRQMFFMPAFVFCAVSVNHLVALTIDRFIAVTYPLKYPLIMTPRKVSERRRAGMDETKVKRLEAKSRLNATVTSVLVVMAFTVCWFPGSIKNVVEAFVEPSERIQFTYQTTAEYFGFFNSAVNPIIYASRNRKYRVTFHRIMRLLFMKSGNA</sequence>
<dbReference type="SMART" id="SM01381">
    <property type="entry name" value="7TM_GPCR_Srsx"/>
    <property type="match status" value="1"/>
</dbReference>
<comment type="subcellular location">
    <subcellularLocation>
        <location evidence="1">Cell membrane</location>
        <topology evidence="1">Multi-pass membrane protein</topology>
    </subcellularLocation>
</comment>
<keyword evidence="3 9" id="KW-0812">Transmembrane</keyword>
<evidence type="ECO:0000256" key="1">
    <source>
        <dbReference type="ARBA" id="ARBA00004651"/>
    </source>
</evidence>
<dbReference type="EMBL" id="MRZV01000105">
    <property type="protein sequence ID" value="PIK58679.1"/>
    <property type="molecule type" value="Genomic_DNA"/>
</dbReference>
<evidence type="ECO:0000259" key="11">
    <source>
        <dbReference type="PROSITE" id="PS50262"/>
    </source>
</evidence>
<proteinExistence type="inferred from homology"/>